<name>A0A433T090_ELYCH</name>
<evidence type="ECO:0000256" key="1">
    <source>
        <dbReference type="SAM" id="MobiDB-lite"/>
    </source>
</evidence>
<comment type="caution">
    <text evidence="2">The sequence shown here is derived from an EMBL/GenBank/DDBJ whole genome shotgun (WGS) entry which is preliminary data.</text>
</comment>
<feature type="region of interest" description="Disordered" evidence="1">
    <location>
        <begin position="348"/>
        <end position="369"/>
    </location>
</feature>
<accession>A0A433T090</accession>
<proteinExistence type="predicted"/>
<dbReference type="OrthoDB" id="10032693at2759"/>
<keyword evidence="3" id="KW-1185">Reference proteome</keyword>
<reference evidence="2 3" key="1">
    <citation type="submission" date="2019-01" db="EMBL/GenBank/DDBJ databases">
        <title>A draft genome assembly of the solar-powered sea slug Elysia chlorotica.</title>
        <authorList>
            <person name="Cai H."/>
            <person name="Li Q."/>
            <person name="Fang X."/>
            <person name="Li J."/>
            <person name="Curtis N.E."/>
            <person name="Altenburger A."/>
            <person name="Shibata T."/>
            <person name="Feng M."/>
            <person name="Maeda T."/>
            <person name="Schwartz J.A."/>
            <person name="Shigenobu S."/>
            <person name="Lundholm N."/>
            <person name="Nishiyama T."/>
            <person name="Yang H."/>
            <person name="Hasebe M."/>
            <person name="Li S."/>
            <person name="Pierce S.K."/>
            <person name="Wang J."/>
        </authorList>
    </citation>
    <scope>NUCLEOTIDE SEQUENCE [LARGE SCALE GENOMIC DNA]</scope>
    <source>
        <strain evidence="2">EC2010</strain>
        <tissue evidence="2">Whole organism of an adult</tissue>
    </source>
</reference>
<sequence>MTLMSNRCTSARGEQEELFSDREPPFGIHIPQYFYVQQHKPSPMSPLKVWRGYKGNVYFEPINVRRINSAHAGTYSSQLDRVASEQTRQSVASSAGTQFGNSISRGISTPLTRATTAVSGQASRNYRYIEPVPSSAPQVFVMDKQAVVDAIRNSGTSGGQSREDVQRDLHFIEGLESTGSLAVRPLSGSLLVGGASNLGTFSKSGRHRDRKLLHKRDRLCKGPNFSALERRGKEAAGNNNTAGASASQRKTSSHSTVLTSPRSSSRVSVYRPGSRSAGPGLRPHRASVTCPQNEPNLVVSGDKFAPPTVMSPLLRTTGQFSLGAAESACGAQTLPPSMSELPTHLQVQGRRAAHTSTGPGKGRRGTTRPLTCSEELKPFIKYSHDVKVNYERNNVNYC</sequence>
<dbReference type="Proteomes" id="UP000271974">
    <property type="component" value="Unassembled WGS sequence"/>
</dbReference>
<gene>
    <name evidence="2" type="ORF">EGW08_017274</name>
</gene>
<evidence type="ECO:0000313" key="3">
    <source>
        <dbReference type="Proteomes" id="UP000271974"/>
    </source>
</evidence>
<feature type="region of interest" description="Disordered" evidence="1">
    <location>
        <begin position="223"/>
        <end position="292"/>
    </location>
</feature>
<evidence type="ECO:0000313" key="2">
    <source>
        <dbReference type="EMBL" id="RUS74961.1"/>
    </source>
</evidence>
<protein>
    <submittedName>
        <fullName evidence="2">Uncharacterized protein</fullName>
    </submittedName>
</protein>
<organism evidence="2 3">
    <name type="scientific">Elysia chlorotica</name>
    <name type="common">Eastern emerald elysia</name>
    <name type="synonym">Sea slug</name>
    <dbReference type="NCBI Taxonomy" id="188477"/>
    <lineage>
        <taxon>Eukaryota</taxon>
        <taxon>Metazoa</taxon>
        <taxon>Spiralia</taxon>
        <taxon>Lophotrochozoa</taxon>
        <taxon>Mollusca</taxon>
        <taxon>Gastropoda</taxon>
        <taxon>Heterobranchia</taxon>
        <taxon>Euthyneura</taxon>
        <taxon>Panpulmonata</taxon>
        <taxon>Sacoglossa</taxon>
        <taxon>Placobranchoidea</taxon>
        <taxon>Plakobranchidae</taxon>
        <taxon>Elysia</taxon>
    </lineage>
</organism>
<feature type="compositionally biased region" description="Low complexity" evidence="1">
    <location>
        <begin position="235"/>
        <end position="276"/>
    </location>
</feature>
<dbReference type="AlphaFoldDB" id="A0A433T090"/>
<dbReference type="EMBL" id="RQTK01000782">
    <property type="protein sequence ID" value="RUS74961.1"/>
    <property type="molecule type" value="Genomic_DNA"/>
</dbReference>